<proteinExistence type="predicted"/>
<evidence type="ECO:0000313" key="1">
    <source>
        <dbReference type="EMBL" id="RAW53327.1"/>
    </source>
</evidence>
<reference evidence="1 2" key="1">
    <citation type="submission" date="2018-02" db="EMBL/GenBank/DDBJ databases">
        <title>Complete genome sequencing of Faecalibacterium prausnitzii strains isolated from the human gut.</title>
        <authorList>
            <person name="Fitzgerald B.C."/>
            <person name="Shkoporov A.N."/>
            <person name="Ross P.R."/>
            <person name="Hill C."/>
        </authorList>
    </citation>
    <scope>NUCLEOTIDE SEQUENCE [LARGE SCALE GENOMIC DNA]</scope>
    <source>
        <strain evidence="1 2">APC942/32-1</strain>
    </source>
</reference>
<dbReference type="Proteomes" id="UP000251144">
    <property type="component" value="Unassembled WGS sequence"/>
</dbReference>
<evidence type="ECO:0000313" key="2">
    <source>
        <dbReference type="Proteomes" id="UP000251144"/>
    </source>
</evidence>
<comment type="caution">
    <text evidence="1">The sequence shown here is derived from an EMBL/GenBank/DDBJ whole genome shotgun (WGS) entry which is preliminary data.</text>
</comment>
<dbReference type="EMBL" id="PRLB01000012">
    <property type="protein sequence ID" value="RAW53327.1"/>
    <property type="molecule type" value="Genomic_DNA"/>
</dbReference>
<name>A0A329TTE9_9FIRM</name>
<gene>
    <name evidence="1" type="ORF">C4N26_11340</name>
</gene>
<dbReference type="OrthoDB" id="1857613at2"/>
<dbReference type="AlphaFoldDB" id="A0A329TTE9"/>
<dbReference type="RefSeq" id="WP_025543797.1">
    <property type="nucleotide sequence ID" value="NZ_PRLB01000012.1"/>
</dbReference>
<organism evidence="1 2">
    <name type="scientific">Faecalibacterium prausnitzii</name>
    <dbReference type="NCBI Taxonomy" id="853"/>
    <lineage>
        <taxon>Bacteria</taxon>
        <taxon>Bacillati</taxon>
        <taxon>Bacillota</taxon>
        <taxon>Clostridia</taxon>
        <taxon>Eubacteriales</taxon>
        <taxon>Oscillospiraceae</taxon>
        <taxon>Faecalibacterium</taxon>
    </lineage>
</organism>
<accession>A0A329TTE9</accession>
<sequence length="120" mass="13512">MSKMFSVVTLDASHSLMTEHFVPGSPDGLDELLDCDEISEVLAEWPLGDTIEAKIQTYLYGDGETVRADEEDLAFFREHFDELDASDALDCISDHSFSFESDELDFGYGEESEDEEDLEL</sequence>
<protein>
    <submittedName>
        <fullName evidence="1">Uncharacterized protein</fullName>
    </submittedName>
</protein>